<evidence type="ECO:0000313" key="2">
    <source>
        <dbReference type="EMBL" id="UXX78614.1"/>
    </source>
</evidence>
<proteinExistence type="predicted"/>
<protein>
    <submittedName>
        <fullName evidence="2">Ecdysteroid 22-kinase family protein</fullName>
    </submittedName>
</protein>
<dbReference type="Gene3D" id="3.90.1200.10">
    <property type="match status" value="1"/>
</dbReference>
<accession>A0ABY6CXG6</accession>
<feature type="domain" description="CHK kinase-like" evidence="1">
    <location>
        <begin position="117"/>
        <end position="274"/>
    </location>
</feature>
<dbReference type="SUPFAM" id="SSF56112">
    <property type="entry name" value="Protein kinase-like (PK-like)"/>
    <property type="match status" value="1"/>
</dbReference>
<keyword evidence="3" id="KW-1185">Reference proteome</keyword>
<reference evidence="2" key="1">
    <citation type="submission" date="2022-10" db="EMBL/GenBank/DDBJ databases">
        <title>Comparative genomics and taxonomic characterization of three novel marine species of genus Reichenbachiella exhibiting antioxidant and polysaccharide degradation activities.</title>
        <authorList>
            <person name="Muhammad N."/>
            <person name="Lee Y.-J."/>
            <person name="Ko J."/>
            <person name="Kim S.-G."/>
        </authorList>
    </citation>
    <scope>NUCLEOTIDE SEQUENCE</scope>
    <source>
        <strain evidence="2">Wsw4-B4</strain>
    </source>
</reference>
<dbReference type="InterPro" id="IPR015897">
    <property type="entry name" value="CHK_kinase-like"/>
</dbReference>
<dbReference type="InterPro" id="IPR004119">
    <property type="entry name" value="EcKL"/>
</dbReference>
<dbReference type="RefSeq" id="WP_263050359.1">
    <property type="nucleotide sequence ID" value="NZ_CP106735.1"/>
</dbReference>
<dbReference type="EMBL" id="CP106735">
    <property type="protein sequence ID" value="UXX78614.1"/>
    <property type="molecule type" value="Genomic_DNA"/>
</dbReference>
<evidence type="ECO:0000259" key="1">
    <source>
        <dbReference type="SMART" id="SM00587"/>
    </source>
</evidence>
<sequence length="329" mass="38006">MPIDRMTESLSQTILKATDAKQLVRIETIQALWSGYGQIMRCHLEGGNTASIVVKHVQLPKAVNHPRGWNTDISHQRKLKSYQVEMDWYADLAQQCTSECRVPRIHHLSHEAEEMLMIMEDLNASGFPLRKTEATLTEMRACLHWLAHFHAKYLGVTSDKLWRIGTYWHLDTRPDELVAMQDKELQTAAQAIDQVLNTAKFQTLVHGDAKLANFCFSQDGTQVAAVDFQYIGHGCGMKDVAYFLSSCLHEDDLTTYESELLSYYFEQLKLSLKQDHPRVDVEEIQQEWSQLYDYAWADFYRFLDGWSPGHWKMHDYSEAIKNRVLSALS</sequence>
<evidence type="ECO:0000313" key="3">
    <source>
        <dbReference type="Proteomes" id="UP001062165"/>
    </source>
</evidence>
<dbReference type="InterPro" id="IPR011009">
    <property type="entry name" value="Kinase-like_dom_sf"/>
</dbReference>
<organism evidence="2 3">
    <name type="scientific">Reichenbachiella carrageenanivorans</name>
    <dbReference type="NCBI Taxonomy" id="2979869"/>
    <lineage>
        <taxon>Bacteria</taxon>
        <taxon>Pseudomonadati</taxon>
        <taxon>Bacteroidota</taxon>
        <taxon>Cytophagia</taxon>
        <taxon>Cytophagales</taxon>
        <taxon>Reichenbachiellaceae</taxon>
        <taxon>Reichenbachiella</taxon>
    </lineage>
</organism>
<dbReference type="PANTHER" id="PTHR11012">
    <property type="entry name" value="PROTEIN KINASE-LIKE DOMAIN-CONTAINING"/>
    <property type="match status" value="1"/>
</dbReference>
<dbReference type="PANTHER" id="PTHR11012:SF30">
    <property type="entry name" value="PROTEIN KINASE-LIKE DOMAIN-CONTAINING"/>
    <property type="match status" value="1"/>
</dbReference>
<dbReference type="Pfam" id="PF02958">
    <property type="entry name" value="EcKL"/>
    <property type="match status" value="2"/>
</dbReference>
<dbReference type="SMART" id="SM00587">
    <property type="entry name" value="CHK"/>
    <property type="match status" value="1"/>
</dbReference>
<dbReference type="Proteomes" id="UP001062165">
    <property type="component" value="Chromosome"/>
</dbReference>
<gene>
    <name evidence="2" type="ORF">N7E81_14730</name>
</gene>
<name>A0ABY6CXG6_9BACT</name>